<keyword evidence="4" id="KW-0418">Kinase</keyword>
<dbReference type="InterPro" id="IPR001789">
    <property type="entry name" value="Sig_transdc_resp-reg_receiver"/>
</dbReference>
<reference evidence="4 5" key="1">
    <citation type="submission" date="2015-05" db="EMBL/GenBank/DDBJ databases">
        <title>Complete genome of Marinobacter psychrophilus strain 20041T isolated from sea-ice of the Canadian Basin.</title>
        <authorList>
            <person name="Song L."/>
            <person name="Ren L."/>
            <person name="Yu Y."/>
            <person name="Wang X."/>
        </authorList>
    </citation>
    <scope>NUCLEOTIDE SEQUENCE [LARGE SCALE GENOMIC DNA]</scope>
    <source>
        <strain evidence="4 5">20041</strain>
    </source>
</reference>
<dbReference type="EMBL" id="CP011494">
    <property type="protein sequence ID" value="AKO51328.1"/>
    <property type="molecule type" value="Genomic_DNA"/>
</dbReference>
<feature type="modified residue" description="4-aspartylphosphate" evidence="1">
    <location>
        <position position="58"/>
    </location>
</feature>
<dbReference type="GO" id="GO:0016301">
    <property type="term" value="F:kinase activity"/>
    <property type="evidence" value="ECO:0007669"/>
    <property type="project" value="UniProtKB-KW"/>
</dbReference>
<evidence type="ECO:0000259" key="3">
    <source>
        <dbReference type="PROSITE" id="PS50921"/>
    </source>
</evidence>
<dbReference type="KEGG" id="mpq:ABA45_01875"/>
<evidence type="ECO:0000256" key="1">
    <source>
        <dbReference type="PROSITE-ProRule" id="PRU00169"/>
    </source>
</evidence>
<dbReference type="AlphaFoldDB" id="A0A0H4I0I0"/>
<evidence type="ECO:0000313" key="5">
    <source>
        <dbReference type="Proteomes" id="UP000036406"/>
    </source>
</evidence>
<evidence type="ECO:0000313" key="4">
    <source>
        <dbReference type="EMBL" id="AKO51328.1"/>
    </source>
</evidence>
<feature type="domain" description="ANTAR" evidence="3">
    <location>
        <begin position="123"/>
        <end position="184"/>
    </location>
</feature>
<dbReference type="InterPro" id="IPR036388">
    <property type="entry name" value="WH-like_DNA-bd_sf"/>
</dbReference>
<dbReference type="PROSITE" id="PS50921">
    <property type="entry name" value="ANTAR"/>
    <property type="match status" value="1"/>
</dbReference>
<dbReference type="SUPFAM" id="SSF52172">
    <property type="entry name" value="CheY-like"/>
    <property type="match status" value="1"/>
</dbReference>
<keyword evidence="1" id="KW-0597">Phosphoprotein</keyword>
<evidence type="ECO:0000259" key="2">
    <source>
        <dbReference type="PROSITE" id="PS50110"/>
    </source>
</evidence>
<dbReference type="InterPro" id="IPR005561">
    <property type="entry name" value="ANTAR"/>
</dbReference>
<keyword evidence="5" id="KW-1185">Reference proteome</keyword>
<dbReference type="Pfam" id="PF21332">
    <property type="entry name" value="AmiR_N"/>
    <property type="match status" value="1"/>
</dbReference>
<dbReference type="Gene3D" id="3.40.50.2300">
    <property type="match status" value="1"/>
</dbReference>
<name>A0A0H4I0I0_9GAMM</name>
<accession>A0A0H4I0I0</accession>
<dbReference type="SMART" id="SM01012">
    <property type="entry name" value="ANTAR"/>
    <property type="match status" value="1"/>
</dbReference>
<keyword evidence="4" id="KW-0808">Transferase</keyword>
<organism evidence="4 5">
    <name type="scientific">Marinobacter psychrophilus</name>
    <dbReference type="NCBI Taxonomy" id="330734"/>
    <lineage>
        <taxon>Bacteria</taxon>
        <taxon>Pseudomonadati</taxon>
        <taxon>Pseudomonadota</taxon>
        <taxon>Gammaproteobacteria</taxon>
        <taxon>Pseudomonadales</taxon>
        <taxon>Marinobacteraceae</taxon>
        <taxon>Marinobacter</taxon>
    </lineage>
</organism>
<dbReference type="STRING" id="330734.ABA45_01875"/>
<dbReference type="InterPro" id="IPR049021">
    <property type="entry name" value="AmiR_N"/>
</dbReference>
<dbReference type="PROSITE" id="PS50110">
    <property type="entry name" value="RESPONSE_REGULATORY"/>
    <property type="match status" value="1"/>
</dbReference>
<dbReference type="Gene3D" id="1.10.10.10">
    <property type="entry name" value="Winged helix-like DNA-binding domain superfamily/Winged helix DNA-binding domain"/>
    <property type="match status" value="1"/>
</dbReference>
<dbReference type="GO" id="GO:0000160">
    <property type="term" value="P:phosphorelay signal transduction system"/>
    <property type="evidence" value="ECO:0007669"/>
    <property type="project" value="InterPro"/>
</dbReference>
<dbReference type="Proteomes" id="UP000036406">
    <property type="component" value="Chromosome"/>
</dbReference>
<dbReference type="GO" id="GO:0003723">
    <property type="term" value="F:RNA binding"/>
    <property type="evidence" value="ECO:0007669"/>
    <property type="project" value="InterPro"/>
</dbReference>
<dbReference type="InterPro" id="IPR011006">
    <property type="entry name" value="CheY-like_superfamily"/>
</dbReference>
<proteinExistence type="predicted"/>
<gene>
    <name evidence="4" type="ORF">ABA45_01875</name>
</gene>
<protein>
    <submittedName>
        <fullName evidence="4">Histidine kinase</fullName>
    </submittedName>
</protein>
<sequence length="194" mass="21666">MRGAMATPTRTLLLVDCDPHTEATLCKSLHRLGIATATLQRDQGDTSLDVIALIVELDQFESPDLLARARVSGLPIIALSHHETLSQIQCAMRMGATAMLNKPITQSSVYTTLMMAQGLRNRLTVLENTNEDLSTKLQARHLIAKAVARLMIDCTIDEHEAFERIRTLSMKLNQSIESICQDIECHTQLMRRRS</sequence>
<dbReference type="PATRIC" id="fig|330734.3.peg.410"/>
<feature type="domain" description="Response regulatory" evidence="2">
    <location>
        <begin position="11"/>
        <end position="117"/>
    </location>
</feature>
<dbReference type="Pfam" id="PF03861">
    <property type="entry name" value="ANTAR"/>
    <property type="match status" value="1"/>
</dbReference>